<accession>A0AA49FJA6</accession>
<gene>
    <name evidence="1" type="ORF">OHM77_09890</name>
</gene>
<dbReference type="SUPFAM" id="SSF143100">
    <property type="entry name" value="TTHA1013/TTHA0281-like"/>
    <property type="match status" value="1"/>
</dbReference>
<protein>
    <submittedName>
        <fullName evidence="1">Type II toxin-antitoxin system HicB family antitoxin</fullName>
    </submittedName>
</protein>
<dbReference type="Gene3D" id="3.30.160.250">
    <property type="match status" value="1"/>
</dbReference>
<evidence type="ECO:0000313" key="1">
    <source>
        <dbReference type="EMBL" id="WIM05004.1"/>
    </source>
</evidence>
<dbReference type="KEGG" id="npv:OHM77_09890"/>
<proteinExistence type="predicted"/>
<organism evidence="1">
    <name type="scientific">Candidatus Nitricoxidivorans perseverans</name>
    <dbReference type="NCBI Taxonomy" id="2975601"/>
    <lineage>
        <taxon>Bacteria</taxon>
        <taxon>Pseudomonadati</taxon>
        <taxon>Pseudomonadota</taxon>
        <taxon>Betaproteobacteria</taxon>
        <taxon>Nitrosomonadales</taxon>
        <taxon>Sterolibacteriaceae</taxon>
        <taxon>Candidatus Nitricoxidivorans</taxon>
    </lineage>
</organism>
<dbReference type="AlphaFoldDB" id="A0AA49FJA6"/>
<sequence>MKTSRRKQNPNYVVVQKDGAFIACCPDLDLECRGATEREAVSNLEEALALFFEDLPGPADG</sequence>
<name>A0AA49FJA6_9PROT</name>
<reference evidence="1" key="1">
    <citation type="journal article" date="2023" name="Nat. Microbiol.">
        <title>Enrichment and characterization of a nitric oxide-reducing microbial community in a continuous bioreactor.</title>
        <authorList>
            <person name="Garrido-Amador P."/>
            <person name="Stortenbeker N."/>
            <person name="Wessels H.J.C.T."/>
            <person name="Speth D.R."/>
            <person name="Garcia-Heredia I."/>
            <person name="Kartal B."/>
        </authorList>
    </citation>
    <scope>NUCLEOTIDE SEQUENCE</scope>
    <source>
        <strain evidence="1">MAG1</strain>
    </source>
</reference>
<dbReference type="InterPro" id="IPR035069">
    <property type="entry name" value="TTHA1013/TTHA0281-like"/>
</dbReference>
<dbReference type="EMBL" id="CP107246">
    <property type="protein sequence ID" value="WIM05004.1"/>
    <property type="molecule type" value="Genomic_DNA"/>
</dbReference>
<dbReference type="Proteomes" id="UP001234916">
    <property type="component" value="Chromosome"/>
</dbReference>